<reference evidence="5 6" key="1">
    <citation type="submission" date="2015-01" db="EMBL/GenBank/DDBJ databases">
        <title>Paenibacillus swuensis/DY6/whole genome sequencing.</title>
        <authorList>
            <person name="Kim M.K."/>
            <person name="Srinivasan S."/>
            <person name="Lee J.-J."/>
        </authorList>
    </citation>
    <scope>NUCLEOTIDE SEQUENCE [LARGE SCALE GENOMIC DNA]</scope>
    <source>
        <strain evidence="5 6">DY6</strain>
    </source>
</reference>
<dbReference type="GO" id="GO:0003700">
    <property type="term" value="F:DNA-binding transcription factor activity"/>
    <property type="evidence" value="ECO:0007669"/>
    <property type="project" value="InterPro"/>
</dbReference>
<evidence type="ECO:0000256" key="2">
    <source>
        <dbReference type="ARBA" id="ARBA00023125"/>
    </source>
</evidence>
<evidence type="ECO:0000259" key="4">
    <source>
        <dbReference type="PROSITE" id="PS01124"/>
    </source>
</evidence>
<dbReference type="OrthoDB" id="2631408at2"/>
<sequence>MIARVDFVFTATRPAATYVGLHQHSCHELVYYASGTGKTQIENTKREYHPNHYALVTAGTPHDEQRFEHTNVICVGFHLEGQELPLLRNSLYADMTHLPVLRSLQDMLTEMQSQQAYQTHKLNALMSMIVIDHLRMAAPADFGHNQDNFGYTRNFMDENFNQKMTLESLAAMAGYSSDHFRHQFKTKFGLSPMQYLLNKRLENARRLLLYSNLSVTSIAMECGFSTDAQFCTLFKREQGTSPRAFRQRSEEKEVWGGQN</sequence>
<dbReference type="SUPFAM" id="SSF51182">
    <property type="entry name" value="RmlC-like cupins"/>
    <property type="match status" value="1"/>
</dbReference>
<keyword evidence="2" id="KW-0238">DNA-binding</keyword>
<dbReference type="InterPro" id="IPR018060">
    <property type="entry name" value="HTH_AraC"/>
</dbReference>
<feature type="domain" description="HTH araC/xylS-type" evidence="4">
    <location>
        <begin position="150"/>
        <end position="248"/>
    </location>
</feature>
<dbReference type="Pfam" id="PF12833">
    <property type="entry name" value="HTH_18"/>
    <property type="match status" value="1"/>
</dbReference>
<dbReference type="AlphaFoldDB" id="A0A172TF09"/>
<dbReference type="EMBL" id="CP011388">
    <property type="protein sequence ID" value="ANE45526.1"/>
    <property type="molecule type" value="Genomic_DNA"/>
</dbReference>
<protein>
    <recommendedName>
        <fullName evidence="4">HTH araC/xylS-type domain-containing protein</fullName>
    </recommendedName>
</protein>
<dbReference type="KEGG" id="pswu:SY83_03480"/>
<gene>
    <name evidence="5" type="ORF">SY83_03480</name>
</gene>
<evidence type="ECO:0000256" key="3">
    <source>
        <dbReference type="ARBA" id="ARBA00023163"/>
    </source>
</evidence>
<dbReference type="InterPro" id="IPR018062">
    <property type="entry name" value="HTH_AraC-typ_CS"/>
</dbReference>
<dbReference type="Gene3D" id="2.60.120.10">
    <property type="entry name" value="Jelly Rolls"/>
    <property type="match status" value="1"/>
</dbReference>
<organism evidence="5 6">
    <name type="scientific">Paenibacillus swuensis</name>
    <dbReference type="NCBI Taxonomy" id="1178515"/>
    <lineage>
        <taxon>Bacteria</taxon>
        <taxon>Bacillati</taxon>
        <taxon>Bacillota</taxon>
        <taxon>Bacilli</taxon>
        <taxon>Bacillales</taxon>
        <taxon>Paenibacillaceae</taxon>
        <taxon>Paenibacillus</taxon>
    </lineage>
</organism>
<dbReference type="InterPro" id="IPR011051">
    <property type="entry name" value="RmlC_Cupin_sf"/>
</dbReference>
<dbReference type="CDD" id="cd02208">
    <property type="entry name" value="cupin_RmlC-like"/>
    <property type="match status" value="1"/>
</dbReference>
<dbReference type="STRING" id="1178515.SY83_03480"/>
<dbReference type="SMART" id="SM00342">
    <property type="entry name" value="HTH_ARAC"/>
    <property type="match status" value="1"/>
</dbReference>
<keyword evidence="6" id="KW-1185">Reference proteome</keyword>
<evidence type="ECO:0000313" key="6">
    <source>
        <dbReference type="Proteomes" id="UP000076927"/>
    </source>
</evidence>
<dbReference type="PROSITE" id="PS00041">
    <property type="entry name" value="HTH_ARAC_FAMILY_1"/>
    <property type="match status" value="1"/>
</dbReference>
<dbReference type="PROSITE" id="PS01124">
    <property type="entry name" value="HTH_ARAC_FAMILY_2"/>
    <property type="match status" value="1"/>
</dbReference>
<dbReference type="GO" id="GO:0043565">
    <property type="term" value="F:sequence-specific DNA binding"/>
    <property type="evidence" value="ECO:0007669"/>
    <property type="project" value="InterPro"/>
</dbReference>
<keyword evidence="1" id="KW-0805">Transcription regulation</keyword>
<dbReference type="Proteomes" id="UP000076927">
    <property type="component" value="Chromosome"/>
</dbReference>
<accession>A0A172TF09</accession>
<dbReference type="PRINTS" id="PR00032">
    <property type="entry name" value="HTHARAC"/>
</dbReference>
<dbReference type="PANTHER" id="PTHR43280">
    <property type="entry name" value="ARAC-FAMILY TRANSCRIPTIONAL REGULATOR"/>
    <property type="match status" value="1"/>
</dbReference>
<dbReference type="SUPFAM" id="SSF46689">
    <property type="entry name" value="Homeodomain-like"/>
    <property type="match status" value="2"/>
</dbReference>
<dbReference type="Gene3D" id="1.10.10.60">
    <property type="entry name" value="Homeodomain-like"/>
    <property type="match status" value="2"/>
</dbReference>
<dbReference type="InterPro" id="IPR009057">
    <property type="entry name" value="Homeodomain-like_sf"/>
</dbReference>
<dbReference type="InterPro" id="IPR020449">
    <property type="entry name" value="Tscrpt_reg_AraC-type_HTH"/>
</dbReference>
<dbReference type="PANTHER" id="PTHR43280:SF2">
    <property type="entry name" value="HTH-TYPE TRANSCRIPTIONAL REGULATOR EXSA"/>
    <property type="match status" value="1"/>
</dbReference>
<dbReference type="InterPro" id="IPR014710">
    <property type="entry name" value="RmlC-like_jellyroll"/>
</dbReference>
<evidence type="ECO:0000313" key="5">
    <source>
        <dbReference type="EMBL" id="ANE45526.1"/>
    </source>
</evidence>
<keyword evidence="3" id="KW-0804">Transcription</keyword>
<name>A0A172TF09_9BACL</name>
<evidence type="ECO:0000256" key="1">
    <source>
        <dbReference type="ARBA" id="ARBA00023015"/>
    </source>
</evidence>
<dbReference type="PATRIC" id="fig|1178515.4.peg.687"/>
<proteinExistence type="predicted"/>
<dbReference type="RefSeq" id="WP_082882289.1">
    <property type="nucleotide sequence ID" value="NZ_CP011388.1"/>
</dbReference>